<evidence type="ECO:0000313" key="2">
    <source>
        <dbReference type="Proteomes" id="UP001194579"/>
    </source>
</evidence>
<dbReference type="Proteomes" id="UP001194579">
    <property type="component" value="Unassembled WGS sequence"/>
</dbReference>
<dbReference type="RefSeq" id="WP_148273022.1">
    <property type="nucleotide sequence ID" value="NC_017845.1"/>
</dbReference>
<proteinExistence type="predicted"/>
<keyword evidence="2" id="KW-1185">Reference proteome</keyword>
<reference evidence="2" key="1">
    <citation type="submission" date="2023-07" db="EMBL/GenBank/DDBJ databases">
        <title>Identification of Pectobacterium versatile causing blackleg of potato from New York State with a whole genome sequencing approach.</title>
        <authorList>
            <person name="Ma X."/>
            <person name="Swingle B."/>
        </authorList>
    </citation>
    <scope>NUCLEOTIDE SEQUENCE [LARGE SCALE GENOMIC DNA]</scope>
    <source>
        <strain evidence="2">NY1588A</strain>
    </source>
</reference>
<dbReference type="EMBL" id="WABS01000048">
    <property type="protein sequence ID" value="MBI0556574.1"/>
    <property type="molecule type" value="Genomic_DNA"/>
</dbReference>
<protein>
    <submittedName>
        <fullName evidence="1">Uncharacterized protein</fullName>
    </submittedName>
</protein>
<sequence>MKVGALPDRHARLDSVWLDASTSLVHYTYNTQSQVATVTRQGGSVHRRFTCHDGQRTASLTNISGRECSIILRQVGGSSNFSNIK</sequence>
<evidence type="ECO:0000313" key="1">
    <source>
        <dbReference type="EMBL" id="MBI0556574.1"/>
    </source>
</evidence>
<gene>
    <name evidence="1" type="ORF">F6Q06_19085</name>
</gene>
<accession>A0ABS0S453</accession>
<organism evidence="1 2">
    <name type="scientific">Pectobacterium parmentieri</name>
    <dbReference type="NCBI Taxonomy" id="1905730"/>
    <lineage>
        <taxon>Bacteria</taxon>
        <taxon>Pseudomonadati</taxon>
        <taxon>Pseudomonadota</taxon>
        <taxon>Gammaproteobacteria</taxon>
        <taxon>Enterobacterales</taxon>
        <taxon>Pectobacteriaceae</taxon>
        <taxon>Pectobacterium</taxon>
    </lineage>
</organism>
<name>A0ABS0S453_PECPM</name>
<comment type="caution">
    <text evidence="1">The sequence shown here is derived from an EMBL/GenBank/DDBJ whole genome shotgun (WGS) entry which is preliminary data.</text>
</comment>